<evidence type="ECO:0000313" key="2">
    <source>
        <dbReference type="Proteomes" id="UP000887013"/>
    </source>
</evidence>
<comment type="caution">
    <text evidence="1">The sequence shown here is derived from an EMBL/GenBank/DDBJ whole genome shotgun (WGS) entry which is preliminary data.</text>
</comment>
<reference evidence="1" key="1">
    <citation type="submission" date="2020-08" db="EMBL/GenBank/DDBJ databases">
        <title>Multicomponent nature underlies the extraordinary mechanical properties of spider dragline silk.</title>
        <authorList>
            <person name="Kono N."/>
            <person name="Nakamura H."/>
            <person name="Mori M."/>
            <person name="Yoshida Y."/>
            <person name="Ohtoshi R."/>
            <person name="Malay A.D."/>
            <person name="Moran D.A.P."/>
            <person name="Tomita M."/>
            <person name="Numata K."/>
            <person name="Arakawa K."/>
        </authorList>
    </citation>
    <scope>NUCLEOTIDE SEQUENCE</scope>
</reference>
<gene>
    <name evidence="1" type="ORF">NPIL_300871</name>
</gene>
<dbReference type="Proteomes" id="UP000887013">
    <property type="component" value="Unassembled WGS sequence"/>
</dbReference>
<dbReference type="AlphaFoldDB" id="A0A8X6NKF0"/>
<accession>A0A8X6NKF0</accession>
<keyword evidence="2" id="KW-1185">Reference proteome</keyword>
<protein>
    <submittedName>
        <fullName evidence="1">Uncharacterized protein</fullName>
    </submittedName>
</protein>
<name>A0A8X6NKF0_NEPPI</name>
<sequence length="86" mass="9872">MRKSEWFISKVQGCTVRAELFRVRQHVRQLQFIHRTLVANECGMKAISPRDSLPARQRSTLTLASDLRKTCSGAIHRVFFPLSLTS</sequence>
<evidence type="ECO:0000313" key="1">
    <source>
        <dbReference type="EMBL" id="GFT17569.1"/>
    </source>
</evidence>
<dbReference type="EMBL" id="BMAW01105027">
    <property type="protein sequence ID" value="GFT17569.1"/>
    <property type="molecule type" value="Genomic_DNA"/>
</dbReference>
<proteinExistence type="predicted"/>
<organism evidence="1 2">
    <name type="scientific">Nephila pilipes</name>
    <name type="common">Giant wood spider</name>
    <name type="synonym">Nephila maculata</name>
    <dbReference type="NCBI Taxonomy" id="299642"/>
    <lineage>
        <taxon>Eukaryota</taxon>
        <taxon>Metazoa</taxon>
        <taxon>Ecdysozoa</taxon>
        <taxon>Arthropoda</taxon>
        <taxon>Chelicerata</taxon>
        <taxon>Arachnida</taxon>
        <taxon>Araneae</taxon>
        <taxon>Araneomorphae</taxon>
        <taxon>Entelegynae</taxon>
        <taxon>Araneoidea</taxon>
        <taxon>Nephilidae</taxon>
        <taxon>Nephila</taxon>
    </lineage>
</organism>